<evidence type="ECO:0000313" key="7">
    <source>
        <dbReference type="EMBL" id="NGX97604.1"/>
    </source>
</evidence>
<dbReference type="InterPro" id="IPR027417">
    <property type="entry name" value="P-loop_NTPase"/>
</dbReference>
<comment type="function">
    <text evidence="5">Involved in beta-(1--&gt;2)glucan export. Transmembrane domains (TMD) form a pore in the inner membrane and the ATP-binding domain (NBD) is responsible for energy generation.</text>
</comment>
<keyword evidence="2" id="KW-0813">Transport</keyword>
<evidence type="ECO:0000256" key="2">
    <source>
        <dbReference type="ARBA" id="ARBA00022448"/>
    </source>
</evidence>
<evidence type="ECO:0000259" key="6">
    <source>
        <dbReference type="PROSITE" id="PS50893"/>
    </source>
</evidence>
<dbReference type="InterPro" id="IPR003439">
    <property type="entry name" value="ABC_transporter-like_ATP-bd"/>
</dbReference>
<evidence type="ECO:0000256" key="1">
    <source>
        <dbReference type="ARBA" id="ARBA00005417"/>
    </source>
</evidence>
<dbReference type="InterPro" id="IPR050166">
    <property type="entry name" value="ABC_transporter_ATP-bind"/>
</dbReference>
<evidence type="ECO:0000256" key="4">
    <source>
        <dbReference type="ARBA" id="ARBA00022840"/>
    </source>
</evidence>
<keyword evidence="3" id="KW-0547">Nucleotide-binding</keyword>
<keyword evidence="4 7" id="KW-0067">ATP-binding</keyword>
<reference evidence="7" key="1">
    <citation type="submission" date="2020-02" db="EMBL/GenBank/DDBJ databases">
        <title>Draft genome sequence of Candidatus Afipia apatlaquensis IBT-C3, a potential strain for decolorization of textile dyes.</title>
        <authorList>
            <person name="Sanchez-Reyes A."/>
            <person name="Breton-Deval L."/>
            <person name="Mangelson H."/>
            <person name="Sanchez-Flores A."/>
        </authorList>
    </citation>
    <scope>NUCLEOTIDE SEQUENCE [LARGE SCALE GENOMIC DNA]</scope>
    <source>
        <strain evidence="7">IBT-C3</strain>
    </source>
</reference>
<dbReference type="InterPro" id="IPR017871">
    <property type="entry name" value="ABC_transporter-like_CS"/>
</dbReference>
<gene>
    <name evidence="7" type="ORF">G4V63_21085</name>
</gene>
<evidence type="ECO:0000256" key="5">
    <source>
        <dbReference type="ARBA" id="ARBA00024722"/>
    </source>
</evidence>
<dbReference type="AlphaFoldDB" id="A0A7C9RHT9"/>
<dbReference type="Gene3D" id="3.40.50.300">
    <property type="entry name" value="P-loop containing nucleotide triphosphate hydrolases"/>
    <property type="match status" value="1"/>
</dbReference>
<evidence type="ECO:0000313" key="8">
    <source>
        <dbReference type="Proteomes" id="UP000480266"/>
    </source>
</evidence>
<dbReference type="PROSITE" id="PS50893">
    <property type="entry name" value="ABC_TRANSPORTER_2"/>
    <property type="match status" value="1"/>
</dbReference>
<dbReference type="InterPro" id="IPR003593">
    <property type="entry name" value="AAA+_ATPase"/>
</dbReference>
<dbReference type="PROSITE" id="PS00211">
    <property type="entry name" value="ABC_TRANSPORTER_1"/>
    <property type="match status" value="1"/>
</dbReference>
<dbReference type="EMBL" id="JAAMRR010001080">
    <property type="protein sequence ID" value="NGX97604.1"/>
    <property type="molecule type" value="Genomic_DNA"/>
</dbReference>
<dbReference type="GO" id="GO:0016887">
    <property type="term" value="F:ATP hydrolysis activity"/>
    <property type="evidence" value="ECO:0007669"/>
    <property type="project" value="InterPro"/>
</dbReference>
<dbReference type="SUPFAM" id="SSF52540">
    <property type="entry name" value="P-loop containing nucleoside triphosphate hydrolases"/>
    <property type="match status" value="1"/>
</dbReference>
<dbReference type="Proteomes" id="UP000480266">
    <property type="component" value="Unassembled WGS sequence"/>
</dbReference>
<sequence>MNGRIQVDNVSQKFGGVVVLDDVSLAVEPRQFISLIGPSGCGKTTLLNLIAGLIPLASGSIGVSGTSPNAGRRDVAYMLARDSLLPWRTAQQNAEFGCEIRGVEKEIRRLKAEKLLEQVGLKGFEDSFPKMLSHGMRQRVALARTFCLDAPILLMDEPFGALDAQTKLQLGEILLSLWNKEQRTVVLVTHDLGEAISLSDRVIVVSARPGKILADVAIDLPRPRSARALQKDHRFHELYAELWSKLEIALGGSI</sequence>
<feature type="domain" description="ABC transporter" evidence="6">
    <location>
        <begin position="5"/>
        <end position="232"/>
    </location>
</feature>
<comment type="caution">
    <text evidence="7">The sequence shown here is derived from an EMBL/GenBank/DDBJ whole genome shotgun (WGS) entry which is preliminary data.</text>
</comment>
<name>A0A7C9RHT9_9BRAD</name>
<comment type="similarity">
    <text evidence="1">Belongs to the ABC transporter superfamily.</text>
</comment>
<accession>A0A7C9RHT9</accession>
<dbReference type="CDD" id="cd03293">
    <property type="entry name" value="ABC_NrtD_SsuB_transporters"/>
    <property type="match status" value="1"/>
</dbReference>
<dbReference type="SMART" id="SM00382">
    <property type="entry name" value="AAA"/>
    <property type="match status" value="1"/>
</dbReference>
<evidence type="ECO:0000256" key="3">
    <source>
        <dbReference type="ARBA" id="ARBA00022741"/>
    </source>
</evidence>
<dbReference type="GO" id="GO:0005524">
    <property type="term" value="F:ATP binding"/>
    <property type="evidence" value="ECO:0007669"/>
    <property type="project" value="UniProtKB-KW"/>
</dbReference>
<organism evidence="7 8">
    <name type="scientific">Candidatus Afipia apatlaquensis</name>
    <dbReference type="NCBI Taxonomy" id="2712852"/>
    <lineage>
        <taxon>Bacteria</taxon>
        <taxon>Pseudomonadati</taxon>
        <taxon>Pseudomonadota</taxon>
        <taxon>Alphaproteobacteria</taxon>
        <taxon>Hyphomicrobiales</taxon>
        <taxon>Nitrobacteraceae</taxon>
        <taxon>Afipia</taxon>
    </lineage>
</organism>
<proteinExistence type="inferred from homology"/>
<protein>
    <submittedName>
        <fullName evidence="7">ABC transporter ATP-binding protein</fullName>
    </submittedName>
</protein>
<dbReference type="PANTHER" id="PTHR42788">
    <property type="entry name" value="TAURINE IMPORT ATP-BINDING PROTEIN-RELATED"/>
    <property type="match status" value="1"/>
</dbReference>
<dbReference type="Pfam" id="PF00005">
    <property type="entry name" value="ABC_tran"/>
    <property type="match status" value="1"/>
</dbReference>
<keyword evidence="8" id="KW-1185">Reference proteome</keyword>
<dbReference type="PANTHER" id="PTHR42788:SF2">
    <property type="entry name" value="ABC TRANSPORTER ATP-BINDING PROTEIN"/>
    <property type="match status" value="1"/>
</dbReference>